<dbReference type="Pfam" id="PF13407">
    <property type="entry name" value="Peripla_BP_4"/>
    <property type="match status" value="1"/>
</dbReference>
<dbReference type="GO" id="GO:0030246">
    <property type="term" value="F:carbohydrate binding"/>
    <property type="evidence" value="ECO:0007669"/>
    <property type="project" value="UniProtKB-ARBA"/>
</dbReference>
<evidence type="ECO:0000313" key="6">
    <source>
        <dbReference type="EMBL" id="MDQ0153185.1"/>
    </source>
</evidence>
<feature type="transmembrane region" description="Helical" evidence="4">
    <location>
        <begin position="6"/>
        <end position="26"/>
    </location>
</feature>
<proteinExistence type="inferred from homology"/>
<dbReference type="EMBL" id="JAUSTO010000013">
    <property type="protein sequence ID" value="MDQ0153185.1"/>
    <property type="molecule type" value="Genomic_DNA"/>
</dbReference>
<dbReference type="Proteomes" id="UP001241537">
    <property type="component" value="Unassembled WGS sequence"/>
</dbReference>
<dbReference type="Gene3D" id="3.40.50.2300">
    <property type="match status" value="2"/>
</dbReference>
<protein>
    <submittedName>
        <fullName evidence="6">Ribose transport system substrate-binding protein</fullName>
    </submittedName>
</protein>
<sequence length="322" mass="34650">MKDDGLLSRFPIVILLSVIVAAFASLRSSHTVQPKHQLSVIVSESTLPRWVSFQAGLMRSAEDSGISLNYVSTNELRTLEEVEALAEKELSEGADAIVLQLPESEGAAGMVERLSRRTVLVLVDTVPTAVSQPGAVWESVTADDYAIGETLGRELIAAAAENGTVGILCDNTRQSSLQRRVKGMKNVLAGSSLELVWEQESGQDGGAQFGAADELQQADAIAAVDDKSLALAVSYAAEREEKPLLLGVGNSDQNVYALDQGAVQRLIVVNEFNMGYQAVLEAAAHLEKRGDPAGEESVEFRVISHENMFESENQKLLFPLVQ</sequence>
<keyword evidence="4" id="KW-0812">Transmembrane</keyword>
<dbReference type="AlphaFoldDB" id="A0AAE3VC03"/>
<dbReference type="GO" id="GO:0030313">
    <property type="term" value="C:cell envelope"/>
    <property type="evidence" value="ECO:0007669"/>
    <property type="project" value="UniProtKB-SubCell"/>
</dbReference>
<keyword evidence="3" id="KW-0732">Signal</keyword>
<reference evidence="6" key="1">
    <citation type="submission" date="2023-07" db="EMBL/GenBank/DDBJ databases">
        <title>Genomic Encyclopedia of Type Strains, Phase IV (KMG-IV): sequencing the most valuable type-strain genomes for metagenomic binning, comparative biology and taxonomic classification.</title>
        <authorList>
            <person name="Goeker M."/>
        </authorList>
    </citation>
    <scope>NUCLEOTIDE SEQUENCE</scope>
    <source>
        <strain evidence="6">DSM 19659</strain>
    </source>
</reference>
<feature type="domain" description="Periplasmic binding protein" evidence="5">
    <location>
        <begin position="40"/>
        <end position="288"/>
    </location>
</feature>
<evidence type="ECO:0000256" key="4">
    <source>
        <dbReference type="SAM" id="Phobius"/>
    </source>
</evidence>
<dbReference type="PANTHER" id="PTHR46847">
    <property type="entry name" value="D-ALLOSE-BINDING PERIPLASMIC PROTEIN-RELATED"/>
    <property type="match status" value="1"/>
</dbReference>
<organism evidence="6 7">
    <name type="scientific">Moryella indoligenes</name>
    <dbReference type="NCBI Taxonomy" id="371674"/>
    <lineage>
        <taxon>Bacteria</taxon>
        <taxon>Bacillati</taxon>
        <taxon>Bacillota</taxon>
        <taxon>Clostridia</taxon>
        <taxon>Lachnospirales</taxon>
        <taxon>Lachnospiraceae</taxon>
        <taxon>Moryella</taxon>
    </lineage>
</organism>
<name>A0AAE3VC03_9FIRM</name>
<accession>A0AAE3VC03</accession>
<keyword evidence="4" id="KW-1133">Transmembrane helix</keyword>
<comment type="similarity">
    <text evidence="2">Belongs to the bacterial solute-binding protein 2 family.</text>
</comment>
<dbReference type="InterPro" id="IPR028082">
    <property type="entry name" value="Peripla_BP_I"/>
</dbReference>
<comment type="caution">
    <text evidence="6">The sequence shown here is derived from an EMBL/GenBank/DDBJ whole genome shotgun (WGS) entry which is preliminary data.</text>
</comment>
<dbReference type="InterPro" id="IPR025997">
    <property type="entry name" value="SBP_2_dom"/>
</dbReference>
<keyword evidence="7" id="KW-1185">Reference proteome</keyword>
<evidence type="ECO:0000256" key="3">
    <source>
        <dbReference type="ARBA" id="ARBA00022729"/>
    </source>
</evidence>
<dbReference type="RefSeq" id="WP_307255190.1">
    <property type="nucleotide sequence ID" value="NZ_JAUSTO010000013.1"/>
</dbReference>
<evidence type="ECO:0000259" key="5">
    <source>
        <dbReference type="Pfam" id="PF13407"/>
    </source>
</evidence>
<comment type="subcellular location">
    <subcellularLocation>
        <location evidence="1">Cell envelope</location>
    </subcellularLocation>
</comment>
<gene>
    <name evidence="6" type="ORF">J2S20_001894</name>
</gene>
<evidence type="ECO:0000313" key="7">
    <source>
        <dbReference type="Proteomes" id="UP001241537"/>
    </source>
</evidence>
<keyword evidence="4" id="KW-0472">Membrane</keyword>
<evidence type="ECO:0000256" key="1">
    <source>
        <dbReference type="ARBA" id="ARBA00004196"/>
    </source>
</evidence>
<dbReference type="PANTHER" id="PTHR46847:SF1">
    <property type="entry name" value="D-ALLOSE-BINDING PERIPLASMIC PROTEIN-RELATED"/>
    <property type="match status" value="1"/>
</dbReference>
<evidence type="ECO:0000256" key="2">
    <source>
        <dbReference type="ARBA" id="ARBA00007639"/>
    </source>
</evidence>
<dbReference type="SUPFAM" id="SSF53822">
    <property type="entry name" value="Periplasmic binding protein-like I"/>
    <property type="match status" value="1"/>
</dbReference>